<organism evidence="4 5">
    <name type="scientific">Porites lobata</name>
    <dbReference type="NCBI Taxonomy" id="104759"/>
    <lineage>
        <taxon>Eukaryota</taxon>
        <taxon>Metazoa</taxon>
        <taxon>Cnidaria</taxon>
        <taxon>Anthozoa</taxon>
        <taxon>Hexacorallia</taxon>
        <taxon>Scleractinia</taxon>
        <taxon>Fungiina</taxon>
        <taxon>Poritidae</taxon>
        <taxon>Porites</taxon>
    </lineage>
</organism>
<dbReference type="InterPro" id="IPR020635">
    <property type="entry name" value="Tyr_kinase_cat_dom"/>
</dbReference>
<sequence length="878" mass="99827">MKFLTDAFLRGINVQEIVYYGFYTVICVTTLIAVFGMCSDDGKAVGSTVTPNGTTGRSFEPVGCFLDKPEPRALPNRVKDFKMPVDWHKMNSSFMAIIHACAENVSQRYGFQYFAVQSYYECWTGPNGGLTYNRHGQIDDCYEFGYYGVGKYWSNFVYRFVKVNGGWSHWSPWQPCTVTCGYGYRIRTRNCTSPPPKWGGQECTGTNVSTSNCGLQRCKSKSEISLRWERGCEYFTYVYFHSTVNGGWSHWSPWQPCSVTCGYGFRIRTRGCTSPPPKWGGQDCTGTNVSISNCGLQRCKNQTVMDEFEPVGCFKDKGNPRALPVLLKSFQKLINWHKPTTSFMAVIRACAAVAQNHGFRYFGVQDYKECWSGKNGDLSYNRHGISYDCQGLAHGVGKAWTNFVYRFKRVNGEWSQWFPWQPCSVTCDTGNRSRVRTCTEPAPKWGGQNCIGINMSINACSERKCADSSKRSHLQSSSKSGLLAPLLGSFIGLVFLGAAVWFGLRFFRNRTNSELTDHWEVHFDDITLSRIIGEGAFGKVYSGDFFKKSDGSRSRRISSRWGKKDTKDQKKPLRVAVKMLRNGATEEQKQDFLGEIELMKQIGYHRNVLNLLACCTLTTPMFLVVEFAKYGDLLNYLRQRREQCATYVNTSTITRQATPKDKGEHCNNVVTDDDELHDDGKLTPADLLTFAWQIAKGMEFLSGKGFVHRDLAARNVLVCEGKLVKVADFGLSRYIYTEKVYHCKKARKLPIKWMSPEAIHDQVFTTESDVWAFGILLWEVGTLGGTPYPTIANQRLFQVLSSGYRLEKPPMCTEETYELMRLCWHEKPAERPSFTFIHEQLEQMMLRHCSYLDLSNANQYCHAQCCDTDSDDVENTAF</sequence>
<evidence type="ECO:0000313" key="5">
    <source>
        <dbReference type="Proteomes" id="UP001159405"/>
    </source>
</evidence>
<feature type="transmembrane region" description="Helical" evidence="2">
    <location>
        <begin position="608"/>
        <end position="628"/>
    </location>
</feature>
<dbReference type="PRINTS" id="PR01705">
    <property type="entry name" value="TSP1REPEAT"/>
</dbReference>
<dbReference type="PRINTS" id="PR00109">
    <property type="entry name" value="TYRKINASE"/>
</dbReference>
<dbReference type="SUPFAM" id="SSF56112">
    <property type="entry name" value="Protein kinase-like (PK-like)"/>
    <property type="match status" value="1"/>
</dbReference>
<dbReference type="Gene3D" id="3.30.200.20">
    <property type="entry name" value="Phosphorylase Kinase, domain 1"/>
    <property type="match status" value="1"/>
</dbReference>
<gene>
    <name evidence="4" type="ORF">PLOB_00003785</name>
</gene>
<feature type="transmembrane region" description="Helical" evidence="2">
    <location>
        <begin position="17"/>
        <end position="37"/>
    </location>
</feature>
<dbReference type="PANTHER" id="PTHR24416:SF583">
    <property type="entry name" value="RECEPTOR PROTEIN-TYROSINE KINASE"/>
    <property type="match status" value="1"/>
</dbReference>
<dbReference type="SMART" id="SM00209">
    <property type="entry name" value="TSP1"/>
    <property type="match status" value="3"/>
</dbReference>
<evidence type="ECO:0000256" key="2">
    <source>
        <dbReference type="SAM" id="Phobius"/>
    </source>
</evidence>
<accession>A0ABN8Q928</accession>
<keyword evidence="5" id="KW-1185">Reference proteome</keyword>
<dbReference type="PROSITE" id="PS00109">
    <property type="entry name" value="PROTEIN_KINASE_TYR"/>
    <property type="match status" value="1"/>
</dbReference>
<dbReference type="Gene3D" id="1.10.510.10">
    <property type="entry name" value="Transferase(Phosphotransferase) domain 1"/>
    <property type="match status" value="1"/>
</dbReference>
<dbReference type="Pfam" id="PF00090">
    <property type="entry name" value="TSP_1"/>
    <property type="match status" value="3"/>
</dbReference>
<dbReference type="PANTHER" id="PTHR24416">
    <property type="entry name" value="TYROSINE-PROTEIN KINASE RECEPTOR"/>
    <property type="match status" value="1"/>
</dbReference>
<dbReference type="Gene3D" id="2.20.100.10">
    <property type="entry name" value="Thrombospondin type-1 (TSP1) repeat"/>
    <property type="match status" value="3"/>
</dbReference>
<dbReference type="SUPFAM" id="SSF82895">
    <property type="entry name" value="TSP-1 type 1 repeat"/>
    <property type="match status" value="3"/>
</dbReference>
<evidence type="ECO:0000313" key="4">
    <source>
        <dbReference type="EMBL" id="CAH3159794.1"/>
    </source>
</evidence>
<feature type="transmembrane region" description="Helical" evidence="2">
    <location>
        <begin position="482"/>
        <end position="504"/>
    </location>
</feature>
<dbReference type="Pfam" id="PF07714">
    <property type="entry name" value="PK_Tyr_Ser-Thr"/>
    <property type="match status" value="1"/>
</dbReference>
<dbReference type="SMART" id="SM00219">
    <property type="entry name" value="TyrKc"/>
    <property type="match status" value="1"/>
</dbReference>
<evidence type="ECO:0000259" key="3">
    <source>
        <dbReference type="PROSITE" id="PS50011"/>
    </source>
</evidence>
<keyword evidence="2" id="KW-1133">Transmembrane helix</keyword>
<dbReference type="InterPro" id="IPR050122">
    <property type="entry name" value="RTK"/>
</dbReference>
<name>A0ABN8Q928_9CNID</name>
<feature type="domain" description="Protein kinase" evidence="3">
    <location>
        <begin position="526"/>
        <end position="841"/>
    </location>
</feature>
<comment type="caution">
    <text evidence="4">The sequence shown here is derived from an EMBL/GenBank/DDBJ whole genome shotgun (WGS) entry which is preliminary data.</text>
</comment>
<dbReference type="EMBL" id="CALNXK010000114">
    <property type="protein sequence ID" value="CAH3159794.1"/>
    <property type="molecule type" value="Genomic_DNA"/>
</dbReference>
<reference evidence="4 5" key="1">
    <citation type="submission" date="2022-05" db="EMBL/GenBank/DDBJ databases">
        <authorList>
            <consortium name="Genoscope - CEA"/>
            <person name="William W."/>
        </authorList>
    </citation>
    <scope>NUCLEOTIDE SEQUENCE [LARGE SCALE GENOMIC DNA]</scope>
</reference>
<dbReference type="InterPro" id="IPR036383">
    <property type="entry name" value="TSP1_rpt_sf"/>
</dbReference>
<protein>
    <recommendedName>
        <fullName evidence="3">Protein kinase domain-containing protein</fullName>
    </recommendedName>
</protein>
<keyword evidence="2" id="KW-0472">Membrane</keyword>
<dbReference type="PROSITE" id="PS50011">
    <property type="entry name" value="PROTEIN_KINASE_DOM"/>
    <property type="match status" value="1"/>
</dbReference>
<dbReference type="CDD" id="cd00192">
    <property type="entry name" value="PTKc"/>
    <property type="match status" value="1"/>
</dbReference>
<dbReference type="InterPro" id="IPR000719">
    <property type="entry name" value="Prot_kinase_dom"/>
</dbReference>
<dbReference type="InterPro" id="IPR008266">
    <property type="entry name" value="Tyr_kinase_AS"/>
</dbReference>
<proteinExistence type="predicted"/>
<evidence type="ECO:0000256" key="1">
    <source>
        <dbReference type="SAM" id="MobiDB-lite"/>
    </source>
</evidence>
<keyword evidence="2" id="KW-0812">Transmembrane</keyword>
<dbReference type="Proteomes" id="UP001159405">
    <property type="component" value="Unassembled WGS sequence"/>
</dbReference>
<dbReference type="InterPro" id="IPR001245">
    <property type="entry name" value="Ser-Thr/Tyr_kinase_cat_dom"/>
</dbReference>
<dbReference type="InterPro" id="IPR011009">
    <property type="entry name" value="Kinase-like_dom_sf"/>
</dbReference>
<dbReference type="InterPro" id="IPR000884">
    <property type="entry name" value="TSP1_rpt"/>
</dbReference>
<feature type="region of interest" description="Disordered" evidence="1">
    <location>
        <begin position="549"/>
        <end position="569"/>
    </location>
</feature>
<dbReference type="PROSITE" id="PS50092">
    <property type="entry name" value="TSP1"/>
    <property type="match status" value="3"/>
</dbReference>